<dbReference type="EC" id="2.7.7.65" evidence="2"/>
<dbReference type="InterPro" id="IPR035965">
    <property type="entry name" value="PAS-like_dom_sf"/>
</dbReference>
<dbReference type="AlphaFoldDB" id="A0A657PJP5"/>
<dbReference type="SUPFAM" id="SSF55073">
    <property type="entry name" value="Nucleotide cyclase"/>
    <property type="match status" value="1"/>
</dbReference>
<dbReference type="Gene3D" id="3.30.70.270">
    <property type="match status" value="1"/>
</dbReference>
<feature type="domain" description="GGDEF" evidence="4">
    <location>
        <begin position="186"/>
        <end position="319"/>
    </location>
</feature>
<evidence type="ECO:0000313" key="8">
    <source>
        <dbReference type="Proteomes" id="UP000250928"/>
    </source>
</evidence>
<dbReference type="GO" id="GO:0052621">
    <property type="term" value="F:diguanylate cyclase activity"/>
    <property type="evidence" value="ECO:0007669"/>
    <property type="project" value="UniProtKB-EC"/>
</dbReference>
<keyword evidence="7" id="KW-1185">Reference proteome</keyword>
<dbReference type="FunFam" id="3.30.70.270:FF:000001">
    <property type="entry name" value="Diguanylate cyclase domain protein"/>
    <property type="match status" value="1"/>
</dbReference>
<dbReference type="Proteomes" id="UP000243361">
    <property type="component" value="Unassembled WGS sequence"/>
</dbReference>
<dbReference type="InterPro" id="IPR029787">
    <property type="entry name" value="Nucleotide_cyclase"/>
</dbReference>
<evidence type="ECO:0000313" key="7">
    <source>
        <dbReference type="Proteomes" id="UP000243361"/>
    </source>
</evidence>
<dbReference type="Pfam" id="PF00990">
    <property type="entry name" value="GGDEF"/>
    <property type="match status" value="1"/>
</dbReference>
<dbReference type="Gene3D" id="3.30.450.20">
    <property type="entry name" value="PAS domain"/>
    <property type="match status" value="1"/>
</dbReference>
<dbReference type="SUPFAM" id="SSF55785">
    <property type="entry name" value="PYP-like sensor domain (PAS domain)"/>
    <property type="match status" value="1"/>
</dbReference>
<dbReference type="EMBL" id="PQCO01000098">
    <property type="protein sequence ID" value="PUE05096.1"/>
    <property type="molecule type" value="Genomic_DNA"/>
</dbReference>
<evidence type="ECO:0000259" key="4">
    <source>
        <dbReference type="PROSITE" id="PS50887"/>
    </source>
</evidence>
<dbReference type="SMART" id="SM00267">
    <property type="entry name" value="GGDEF"/>
    <property type="match status" value="1"/>
</dbReference>
<reference evidence="6 8" key="2">
    <citation type="submission" date="2018-01" db="EMBL/GenBank/DDBJ databases">
        <title>Novel co-symbiosis in the lucinid bivalve Phacoides pectinatus.</title>
        <authorList>
            <person name="Lim S.J."/>
            <person name="Davis B.G."/>
            <person name="Gill D.E."/>
            <person name="Engel A.S."/>
            <person name="Anderson L.C."/>
            <person name="Campbell B.J."/>
        </authorList>
    </citation>
    <scope>NUCLEOTIDE SEQUENCE [LARGE SCALE GENOMIC DNA]</scope>
    <source>
        <strain evidence="6">N3_P5</strain>
    </source>
</reference>
<evidence type="ECO:0000313" key="5">
    <source>
        <dbReference type="EMBL" id="OQX34308.1"/>
    </source>
</evidence>
<evidence type="ECO:0000256" key="1">
    <source>
        <dbReference type="ARBA" id="ARBA00001946"/>
    </source>
</evidence>
<proteinExistence type="predicted"/>
<gene>
    <name evidence="5" type="ORF">B0D84_03615</name>
    <name evidence="6" type="ORF">C3L24_01945</name>
</gene>
<dbReference type="InterPro" id="IPR050469">
    <property type="entry name" value="Diguanylate_Cyclase"/>
</dbReference>
<comment type="cofactor">
    <cofactor evidence="1">
        <name>Mg(2+)</name>
        <dbReference type="ChEBI" id="CHEBI:18420"/>
    </cofactor>
</comment>
<dbReference type="EMBL" id="MUIE01000236">
    <property type="protein sequence ID" value="OQX34308.1"/>
    <property type="molecule type" value="Genomic_DNA"/>
</dbReference>
<dbReference type="SMART" id="SM00091">
    <property type="entry name" value="PAS"/>
    <property type="match status" value="1"/>
</dbReference>
<dbReference type="Pfam" id="PF08448">
    <property type="entry name" value="PAS_4"/>
    <property type="match status" value="1"/>
</dbReference>
<dbReference type="Proteomes" id="UP000250928">
    <property type="component" value="Unassembled WGS sequence"/>
</dbReference>
<protein>
    <recommendedName>
        <fullName evidence="2">diguanylate cyclase</fullName>
        <ecNumber evidence="2">2.7.7.65</ecNumber>
    </recommendedName>
</protein>
<dbReference type="NCBIfam" id="TIGR00254">
    <property type="entry name" value="GGDEF"/>
    <property type="match status" value="1"/>
</dbReference>
<dbReference type="InterPro" id="IPR043128">
    <property type="entry name" value="Rev_trsase/Diguanyl_cyclase"/>
</dbReference>
<evidence type="ECO:0000313" key="6">
    <source>
        <dbReference type="EMBL" id="PUE05096.1"/>
    </source>
</evidence>
<evidence type="ECO:0000256" key="3">
    <source>
        <dbReference type="ARBA" id="ARBA00034247"/>
    </source>
</evidence>
<dbReference type="InterPro" id="IPR000014">
    <property type="entry name" value="PAS"/>
</dbReference>
<comment type="catalytic activity">
    <reaction evidence="3">
        <text>2 GTP = 3',3'-c-di-GMP + 2 diphosphate</text>
        <dbReference type="Rhea" id="RHEA:24898"/>
        <dbReference type="ChEBI" id="CHEBI:33019"/>
        <dbReference type="ChEBI" id="CHEBI:37565"/>
        <dbReference type="ChEBI" id="CHEBI:58805"/>
        <dbReference type="EC" id="2.7.7.65"/>
    </reaction>
</comment>
<name>A0A657PJP5_9GAMM</name>
<dbReference type="PANTHER" id="PTHR45138:SF9">
    <property type="entry name" value="DIGUANYLATE CYCLASE DGCM-RELATED"/>
    <property type="match status" value="1"/>
</dbReference>
<organism evidence="5 7">
    <name type="scientific">Candidatus Sedimenticola endophacoides</name>
    <dbReference type="NCBI Taxonomy" id="2548426"/>
    <lineage>
        <taxon>Bacteria</taxon>
        <taxon>Pseudomonadati</taxon>
        <taxon>Pseudomonadota</taxon>
        <taxon>Gammaproteobacteria</taxon>
        <taxon>Chromatiales</taxon>
        <taxon>Sedimenticolaceae</taxon>
        <taxon>Sedimenticola</taxon>
    </lineage>
</organism>
<evidence type="ECO:0000256" key="2">
    <source>
        <dbReference type="ARBA" id="ARBA00012528"/>
    </source>
</evidence>
<dbReference type="CDD" id="cd01949">
    <property type="entry name" value="GGDEF"/>
    <property type="match status" value="1"/>
</dbReference>
<dbReference type="InterPro" id="IPR000160">
    <property type="entry name" value="GGDEF_dom"/>
</dbReference>
<comment type="caution">
    <text evidence="5">The sequence shown here is derived from an EMBL/GenBank/DDBJ whole genome shotgun (WGS) entry which is preliminary data.</text>
</comment>
<dbReference type="PROSITE" id="PS50887">
    <property type="entry name" value="GGDEF"/>
    <property type="match status" value="1"/>
</dbReference>
<accession>A0A657PJP5</accession>
<dbReference type="PANTHER" id="PTHR45138">
    <property type="entry name" value="REGULATORY COMPONENTS OF SENSORY TRANSDUCTION SYSTEM"/>
    <property type="match status" value="1"/>
</dbReference>
<reference evidence="5 7" key="1">
    <citation type="submission" date="2017-02" db="EMBL/GenBank/DDBJ databases">
        <title>Novel co-symbiosis in the unique lucinid bivalve Phacoides pectinatus.</title>
        <authorList>
            <person name="Lim S.J."/>
            <person name="Davis B.G."/>
            <person name="Gill D.E."/>
            <person name="Engel A.S."/>
            <person name="Anderson L.C."/>
            <person name="Campbell B.J."/>
        </authorList>
    </citation>
    <scope>NUCLEOTIDE SEQUENCE [LARGE SCALE GENOMIC DNA]</scope>
    <source>
        <strain evidence="5">LUC13016_P6</strain>
    </source>
</reference>
<sequence>MKSTPDTIEQLHLLLNILQNVDVGLVVLDRDCKVQLWNRFMENHSNTRARKVIGKDLFECFPELPGEWLKSKVDSVFVLNNRAFTTWKQRPYLLKFSNYRPITSQVEWMYQNLSLFPLQAVDGSIAQVCMIITDVTESALDDIALQALNDELDLLSKTDGLTRLLNRRSWEAEVEKEFLRFARSGRASSLVMLDIDHFKRVNDTYGHQAGDEVIRQISATIRKTQRDTDISGRYGGEEFGVILVESDAEGASYFCERLRAAVEDLHIVSGEHEIHCTISLGISEISQEMTLYRQWVEQSDQALYLSKESGRNQYNVYRG</sequence>
<dbReference type="InterPro" id="IPR013656">
    <property type="entry name" value="PAS_4"/>
</dbReference>